<evidence type="ECO:0000313" key="2">
    <source>
        <dbReference type="EMBL" id="VVE85428.1"/>
    </source>
</evidence>
<gene>
    <name evidence="2" type="ORF">PSP31121_05246</name>
</gene>
<dbReference type="AlphaFoldDB" id="A0A5E5BJA6"/>
<dbReference type="EMBL" id="CABPSR010000027">
    <property type="protein sequence ID" value="VVE85428.1"/>
    <property type="molecule type" value="Genomic_DNA"/>
</dbReference>
<dbReference type="InterPro" id="IPR025296">
    <property type="entry name" value="DUF4158"/>
</dbReference>
<proteinExistence type="predicted"/>
<name>A0A5E5BJA6_9BURK</name>
<evidence type="ECO:0000259" key="1">
    <source>
        <dbReference type="Pfam" id="PF13700"/>
    </source>
</evidence>
<evidence type="ECO:0000313" key="3">
    <source>
        <dbReference type="Proteomes" id="UP000335538"/>
    </source>
</evidence>
<dbReference type="Pfam" id="PF13700">
    <property type="entry name" value="DUF4158"/>
    <property type="match status" value="1"/>
</dbReference>
<organism evidence="2 3">
    <name type="scientific">Pandoraea sputorum</name>
    <dbReference type="NCBI Taxonomy" id="93222"/>
    <lineage>
        <taxon>Bacteria</taxon>
        <taxon>Pseudomonadati</taxon>
        <taxon>Pseudomonadota</taxon>
        <taxon>Betaproteobacteria</taxon>
        <taxon>Burkholderiales</taxon>
        <taxon>Burkholderiaceae</taxon>
        <taxon>Pandoraea</taxon>
    </lineage>
</organism>
<feature type="domain" description="DUF4158" evidence="1">
    <location>
        <begin position="5"/>
        <end position="111"/>
    </location>
</feature>
<reference evidence="2 3" key="1">
    <citation type="submission" date="2019-08" db="EMBL/GenBank/DDBJ databases">
        <authorList>
            <person name="Peeters C."/>
        </authorList>
    </citation>
    <scope>NUCLEOTIDE SEQUENCE [LARGE SCALE GENOMIC DNA]</scope>
    <source>
        <strain evidence="2 3">LMG 31121</strain>
    </source>
</reference>
<protein>
    <recommendedName>
        <fullName evidence="1">DUF4158 domain-containing protein</fullName>
    </recommendedName>
</protein>
<dbReference type="Proteomes" id="UP000335538">
    <property type="component" value="Unassembled WGS sequence"/>
</dbReference>
<accession>A0A5E5BJA6</accession>
<sequence>MPASFLSATQRERYGHDPHTLSSEELARYFHLDDADREWIATKRRDSNRLGYALQLTTARFLGTFLEDPTAVPRAVLHTLSSQLSIFDATCARAYCESEQRWRHTTEIREIEDGLESGL</sequence>